<dbReference type="RefSeq" id="WP_163288298.1">
    <property type="nucleotide sequence ID" value="NZ_JAAGWY010000001.1"/>
</dbReference>
<evidence type="ECO:0000256" key="2">
    <source>
        <dbReference type="SAM" id="Phobius"/>
    </source>
</evidence>
<keyword evidence="2" id="KW-0812">Transmembrane</keyword>
<feature type="transmembrane region" description="Helical" evidence="2">
    <location>
        <begin position="114"/>
        <end position="137"/>
    </location>
</feature>
<dbReference type="AlphaFoldDB" id="A0A6L9XUR7"/>
<keyword evidence="4" id="KW-1185">Reference proteome</keyword>
<proteinExistence type="predicted"/>
<organism evidence="3 4">
    <name type="scientific">Leifsonia tongyongensis</name>
    <dbReference type="NCBI Taxonomy" id="1268043"/>
    <lineage>
        <taxon>Bacteria</taxon>
        <taxon>Bacillati</taxon>
        <taxon>Actinomycetota</taxon>
        <taxon>Actinomycetes</taxon>
        <taxon>Micrococcales</taxon>
        <taxon>Microbacteriaceae</taxon>
        <taxon>Leifsonia</taxon>
    </lineage>
</organism>
<name>A0A6L9XUR7_9MICO</name>
<comment type="caution">
    <text evidence="3">The sequence shown here is derived from an EMBL/GenBank/DDBJ whole genome shotgun (WGS) entry which is preliminary data.</text>
</comment>
<protein>
    <submittedName>
        <fullName evidence="3">DUF1345 domain-containing protein</fullName>
    </submittedName>
</protein>
<sequence>MADRTKTQDDAGGPNARGRNVAPEHRWHSVVATLIALTLYALLPSLVTPGLRYAVVAVCVALLIPLIIYNPHHVTRETKWSRRAELGLATLLLVANLVAFAEVIVLLLQKSQNGSTLLLAAVQVWMTNVIVFALLYWGLDRGGPVSRVTVPRAKLPAADFRFPQDEDHDAIIEVAAGSSAKIDWVPNFLDFLYFSLSNSMAFSPTDAMPLSHRAKMLMALESFAAFVLLALVIARAVSLIG</sequence>
<feature type="transmembrane region" description="Helical" evidence="2">
    <location>
        <begin position="53"/>
        <end position="72"/>
    </location>
</feature>
<reference evidence="3 4" key="1">
    <citation type="journal article" date="2014" name="J. Microbiol.">
        <title>Diaminobutyricibacter tongyongensis gen. nov., sp. nov. and Homoserinibacter gongjuensis gen. nov., sp. nov. belong to the family Microbacteriaceae.</title>
        <authorList>
            <person name="Kim S.J."/>
            <person name="Ahn J.H."/>
            <person name="Weon H.Y."/>
            <person name="Hamada M."/>
            <person name="Suzuki K."/>
            <person name="Kwon S.W."/>
        </authorList>
    </citation>
    <scope>NUCLEOTIDE SEQUENCE [LARGE SCALE GENOMIC DNA]</scope>
    <source>
        <strain evidence="3 4">NBRC 108724</strain>
    </source>
</reference>
<evidence type="ECO:0000313" key="3">
    <source>
        <dbReference type="EMBL" id="NEN05149.1"/>
    </source>
</evidence>
<evidence type="ECO:0000256" key="1">
    <source>
        <dbReference type="SAM" id="MobiDB-lite"/>
    </source>
</evidence>
<feature type="transmembrane region" description="Helical" evidence="2">
    <location>
        <begin position="217"/>
        <end position="240"/>
    </location>
</feature>
<feature type="transmembrane region" description="Helical" evidence="2">
    <location>
        <begin position="27"/>
        <end position="47"/>
    </location>
</feature>
<keyword evidence="2" id="KW-0472">Membrane</keyword>
<evidence type="ECO:0000313" key="4">
    <source>
        <dbReference type="Proteomes" id="UP000474967"/>
    </source>
</evidence>
<feature type="region of interest" description="Disordered" evidence="1">
    <location>
        <begin position="1"/>
        <end position="20"/>
    </location>
</feature>
<gene>
    <name evidence="3" type="ORF">G3T36_04625</name>
</gene>
<feature type="transmembrane region" description="Helical" evidence="2">
    <location>
        <begin position="84"/>
        <end position="108"/>
    </location>
</feature>
<keyword evidence="2" id="KW-1133">Transmembrane helix</keyword>
<accession>A0A6L9XUR7</accession>
<dbReference type="Proteomes" id="UP000474967">
    <property type="component" value="Unassembled WGS sequence"/>
</dbReference>
<dbReference type="EMBL" id="JAAGWY010000001">
    <property type="protein sequence ID" value="NEN05149.1"/>
    <property type="molecule type" value="Genomic_DNA"/>
</dbReference>